<feature type="transmembrane region" description="Helical" evidence="1">
    <location>
        <begin position="107"/>
        <end position="124"/>
    </location>
</feature>
<reference evidence="2" key="1">
    <citation type="submission" date="2020-10" db="EMBL/GenBank/DDBJ databases">
        <authorList>
            <person name="Gilroy R."/>
        </authorList>
    </citation>
    <scope>NUCLEOTIDE SEQUENCE</scope>
    <source>
        <strain evidence="2">ChiBcolR7-354</strain>
    </source>
</reference>
<feature type="transmembrane region" description="Helical" evidence="1">
    <location>
        <begin position="21"/>
        <end position="42"/>
    </location>
</feature>
<keyword evidence="1" id="KW-0472">Membrane</keyword>
<gene>
    <name evidence="2" type="ORF">IAB77_09320</name>
</gene>
<dbReference type="Proteomes" id="UP000824262">
    <property type="component" value="Unassembled WGS sequence"/>
</dbReference>
<evidence type="ECO:0000256" key="1">
    <source>
        <dbReference type="SAM" id="Phobius"/>
    </source>
</evidence>
<sequence length="172" mass="19327">MGDNEANIRKDVASQVKSVNLNALFILDGLCIAAFLITLIAFPDMGLLPSREYGYDIEVNPLVPVAAVFIMRLIRILNLAALAYLVGFGMDFPFRKSKNKSIFPVKWWVYLICICVMVIGSSLADSYFNQLETYRRVWMDLTPAAIDSVVFIAAYAYGMSKLKRLHKTDAET</sequence>
<keyword evidence="1" id="KW-1133">Transmembrane helix</keyword>
<evidence type="ECO:0000313" key="2">
    <source>
        <dbReference type="EMBL" id="HIQ79438.1"/>
    </source>
</evidence>
<evidence type="ECO:0008006" key="4">
    <source>
        <dbReference type="Google" id="ProtNLM"/>
    </source>
</evidence>
<protein>
    <recommendedName>
        <fullName evidence="4">Transmembrane protein</fullName>
    </recommendedName>
</protein>
<proteinExistence type="predicted"/>
<feature type="transmembrane region" description="Helical" evidence="1">
    <location>
        <begin position="62"/>
        <end position="86"/>
    </location>
</feature>
<dbReference type="AlphaFoldDB" id="A0A9D0ZFD5"/>
<comment type="caution">
    <text evidence="2">The sequence shown here is derived from an EMBL/GenBank/DDBJ whole genome shotgun (WGS) entry which is preliminary data.</text>
</comment>
<evidence type="ECO:0000313" key="3">
    <source>
        <dbReference type="Proteomes" id="UP000824262"/>
    </source>
</evidence>
<organism evidence="2 3">
    <name type="scientific">Candidatus Scatomorpha intestinavium</name>
    <dbReference type="NCBI Taxonomy" id="2840922"/>
    <lineage>
        <taxon>Bacteria</taxon>
        <taxon>Bacillati</taxon>
        <taxon>Bacillota</taxon>
        <taxon>Clostridia</taxon>
        <taxon>Eubacteriales</taxon>
        <taxon>Candidatus Scatomorpha</taxon>
    </lineage>
</organism>
<keyword evidence="1" id="KW-0812">Transmembrane</keyword>
<feature type="transmembrane region" description="Helical" evidence="1">
    <location>
        <begin position="136"/>
        <end position="157"/>
    </location>
</feature>
<dbReference type="EMBL" id="DVGA01000103">
    <property type="protein sequence ID" value="HIQ79438.1"/>
    <property type="molecule type" value="Genomic_DNA"/>
</dbReference>
<accession>A0A9D0ZFD5</accession>
<reference evidence="2" key="2">
    <citation type="journal article" date="2021" name="PeerJ">
        <title>Extensive microbial diversity within the chicken gut microbiome revealed by metagenomics and culture.</title>
        <authorList>
            <person name="Gilroy R."/>
            <person name="Ravi A."/>
            <person name="Getino M."/>
            <person name="Pursley I."/>
            <person name="Horton D.L."/>
            <person name="Alikhan N.F."/>
            <person name="Baker D."/>
            <person name="Gharbi K."/>
            <person name="Hall N."/>
            <person name="Watson M."/>
            <person name="Adriaenssens E.M."/>
            <person name="Foster-Nyarko E."/>
            <person name="Jarju S."/>
            <person name="Secka A."/>
            <person name="Antonio M."/>
            <person name="Oren A."/>
            <person name="Chaudhuri R.R."/>
            <person name="La Ragione R."/>
            <person name="Hildebrand F."/>
            <person name="Pallen M.J."/>
        </authorList>
    </citation>
    <scope>NUCLEOTIDE SEQUENCE</scope>
    <source>
        <strain evidence="2">ChiBcolR7-354</strain>
    </source>
</reference>
<name>A0A9D0ZFD5_9FIRM</name>